<keyword evidence="3" id="KW-1185">Reference proteome</keyword>
<dbReference type="AlphaFoldDB" id="A0A1I7S5U1"/>
<gene>
    <name evidence="1" type="ORF">BXYJ_LOCUS12587</name>
</gene>
<dbReference type="InterPro" id="IPR011042">
    <property type="entry name" value="6-blade_b-propeller_TolB-like"/>
</dbReference>
<evidence type="ECO:0000313" key="1">
    <source>
        <dbReference type="EMBL" id="CAD5232496.1"/>
    </source>
</evidence>
<protein>
    <submittedName>
        <fullName evidence="1">(pine wood nematode) hypothetical protein</fullName>
    </submittedName>
</protein>
<dbReference type="WBParaSite" id="BXY_0837700.1">
    <property type="protein sequence ID" value="BXY_0837700.1"/>
    <property type="gene ID" value="BXY_0837700"/>
</dbReference>
<dbReference type="EMBL" id="CAJFDI010000005">
    <property type="protein sequence ID" value="CAD5232496.1"/>
    <property type="molecule type" value="Genomic_DNA"/>
</dbReference>
<dbReference type="EMBL" id="CAJFCV020000005">
    <property type="protein sequence ID" value="CAG9125063.1"/>
    <property type="molecule type" value="Genomic_DNA"/>
</dbReference>
<dbReference type="SMR" id="A0A1I7S5U1"/>
<reference evidence="1" key="2">
    <citation type="submission" date="2020-09" db="EMBL/GenBank/DDBJ databases">
        <authorList>
            <person name="Kikuchi T."/>
        </authorList>
    </citation>
    <scope>NUCLEOTIDE SEQUENCE</scope>
    <source>
        <strain evidence="1">Ka4C1</strain>
    </source>
</reference>
<evidence type="ECO:0000313" key="2">
    <source>
        <dbReference type="Proteomes" id="UP000095284"/>
    </source>
</evidence>
<organism evidence="2 4">
    <name type="scientific">Bursaphelenchus xylophilus</name>
    <name type="common">Pinewood nematode worm</name>
    <name type="synonym">Aphelenchoides xylophilus</name>
    <dbReference type="NCBI Taxonomy" id="6326"/>
    <lineage>
        <taxon>Eukaryota</taxon>
        <taxon>Metazoa</taxon>
        <taxon>Ecdysozoa</taxon>
        <taxon>Nematoda</taxon>
        <taxon>Chromadorea</taxon>
        <taxon>Rhabditida</taxon>
        <taxon>Tylenchina</taxon>
        <taxon>Tylenchomorpha</taxon>
        <taxon>Aphelenchoidea</taxon>
        <taxon>Aphelenchoididae</taxon>
        <taxon>Bursaphelenchus</taxon>
    </lineage>
</organism>
<dbReference type="Proteomes" id="UP000095284">
    <property type="component" value="Unplaced"/>
</dbReference>
<dbReference type="Proteomes" id="UP000659654">
    <property type="component" value="Unassembled WGS sequence"/>
</dbReference>
<dbReference type="InterPro" id="IPR011044">
    <property type="entry name" value="Quino_amine_DH_bsu"/>
</dbReference>
<proteinExistence type="predicted"/>
<dbReference type="SUPFAM" id="SSF50969">
    <property type="entry name" value="YVTN repeat-like/Quinoprotein amine dehydrogenase"/>
    <property type="match status" value="1"/>
</dbReference>
<name>A0A1I7S5U1_BURXY</name>
<dbReference type="OrthoDB" id="5837159at2759"/>
<dbReference type="Proteomes" id="UP000582659">
    <property type="component" value="Unassembled WGS sequence"/>
</dbReference>
<evidence type="ECO:0000313" key="3">
    <source>
        <dbReference type="Proteomes" id="UP000659654"/>
    </source>
</evidence>
<evidence type="ECO:0000313" key="4">
    <source>
        <dbReference type="WBParaSite" id="BXY_0837700.1"/>
    </source>
</evidence>
<sequence>MHRLETKINCPKNISSSKKLVFSPYSNVAGGSKSLRLKCLLNMTEAPSDTANHQRLDEMLLHLTPIGAVIPYSICFDSEGSLWVASKGGIFKINKDTKAVLWEKRNEFPKKMMAFCQIHAFQDKVIHIQTGEGDLTEFRILNLDGSVETESFIDGKVQSFVINTKGDMFLTKQPVAGDEFLIYKTTFDCPIGWNDFCSAYDYCFQALCLLDDDTLVAATTTVPINICSKQTLKIIDANSGKILQSFSEAGKSDGQIFFPRSIQSYNNEVLVMDKTGRFQRFNKEGKFLGIGAEIDSYLGNGFIVQGDEAIVVCSGIVLAPDGETVCDDWLEAVKLDGSKWKTTGKPQ</sequence>
<accession>A0A1I7S5U1</accession>
<dbReference type="eggNOG" id="ENOG502RYQV">
    <property type="taxonomic scope" value="Eukaryota"/>
</dbReference>
<reference evidence="4" key="1">
    <citation type="submission" date="2016-11" db="UniProtKB">
        <authorList>
            <consortium name="WormBaseParasite"/>
        </authorList>
    </citation>
    <scope>IDENTIFICATION</scope>
</reference>
<dbReference type="Gene3D" id="2.120.10.30">
    <property type="entry name" value="TolB, C-terminal domain"/>
    <property type="match status" value="1"/>
</dbReference>